<name>A0A9J6H576_HAELO</name>
<comment type="similarity">
    <text evidence="15">Belongs to the thiolase-like superfamily. Beta-ketoacyl-ACP synthases family.</text>
</comment>
<evidence type="ECO:0000313" key="18">
    <source>
        <dbReference type="Proteomes" id="UP000821853"/>
    </source>
</evidence>
<dbReference type="InterPro" id="IPR001227">
    <property type="entry name" value="Ac_transferase_dom_sf"/>
</dbReference>
<dbReference type="OMA" id="CATGIWA"/>
<dbReference type="InterPro" id="IPR050091">
    <property type="entry name" value="PKS_NRPS_Biosynth_Enz"/>
</dbReference>
<evidence type="ECO:0000256" key="1">
    <source>
        <dbReference type="ARBA" id="ARBA00012873"/>
    </source>
</evidence>
<evidence type="ECO:0000256" key="3">
    <source>
        <dbReference type="ARBA" id="ARBA00022450"/>
    </source>
</evidence>
<dbReference type="EMBL" id="JABSTR010000525">
    <property type="protein sequence ID" value="KAH9382862.1"/>
    <property type="molecule type" value="Genomic_DNA"/>
</dbReference>
<dbReference type="InterPro" id="IPR018201">
    <property type="entry name" value="Ketoacyl_synth_AS"/>
</dbReference>
<evidence type="ECO:0000259" key="16">
    <source>
        <dbReference type="PROSITE" id="PS52004"/>
    </source>
</evidence>
<feature type="domain" description="Ketosynthase family 3 (KS3)" evidence="16">
    <location>
        <begin position="1"/>
        <end position="313"/>
    </location>
</feature>
<dbReference type="AlphaFoldDB" id="A0A9J6H576"/>
<evidence type="ECO:0000256" key="8">
    <source>
        <dbReference type="ARBA" id="ARBA00022857"/>
    </source>
</evidence>
<dbReference type="VEuPathDB" id="VectorBase:HLOH_043351"/>
<dbReference type="InterPro" id="IPR014031">
    <property type="entry name" value="Ketoacyl_synth_C"/>
</dbReference>
<sequence>MNKSRTAWDANVGVFVGASYSENNLAYSANTEKSGFVMLGSTPAMFSSRISYAFGFHGPSLTVDTACSSTMSALNQAMMSVRTGQCEAAIVGGCSLLLNPFTSLSYNSMGMLSKDGKCKAFDSNSQGFVRSEAVGVFFLQRASVARRVYARVLGVRANSDGYKNEGITFPSSKAQESLLRDTYGGGEYRPRTVAYVEAHGTGTKAGDTEELTAATAFFCQTGRKVPLKIGSVKSNVGHAEAASAVASLAKVIFALETDVIAGNLHFTEPIPGISALTDGRVEVVHKSMPFPGGPVGISSFGFGGVNGHAILEANPGPHVGSVKRQKSKLPRLVLMAGRNKDSLSKDISEVEQAPFEKRPLWFVFTGMGCQWKGMAREMMVFEVFANSIRKSHELLQQFDV</sequence>
<evidence type="ECO:0000256" key="6">
    <source>
        <dbReference type="ARBA" id="ARBA00022801"/>
    </source>
</evidence>
<keyword evidence="9" id="KW-0560">Oxidoreductase</keyword>
<dbReference type="PANTHER" id="PTHR43775">
    <property type="entry name" value="FATTY ACID SYNTHASE"/>
    <property type="match status" value="1"/>
</dbReference>
<dbReference type="GO" id="GO:0004312">
    <property type="term" value="F:fatty acid synthase activity"/>
    <property type="evidence" value="ECO:0007669"/>
    <property type="project" value="UniProtKB-EC"/>
</dbReference>
<comment type="catalytic activity">
    <reaction evidence="14">
        <text>acetyl-CoA + n malonyl-CoA + 2n NADPH + 2n H(+) = a long-chain fatty acid + (n+1) CoA + n CO2 + 2n NADP(+).</text>
        <dbReference type="EC" id="2.3.1.85"/>
    </reaction>
</comment>
<dbReference type="Pfam" id="PF16197">
    <property type="entry name" value="KAsynt_C_assoc"/>
    <property type="match status" value="1"/>
</dbReference>
<dbReference type="GO" id="GO:0004315">
    <property type="term" value="F:3-oxoacyl-[acyl-carrier-protein] synthase activity"/>
    <property type="evidence" value="ECO:0007669"/>
    <property type="project" value="InterPro"/>
</dbReference>
<keyword evidence="10" id="KW-0520">NAD</keyword>
<dbReference type="SUPFAM" id="SSF53901">
    <property type="entry name" value="Thiolase-like"/>
    <property type="match status" value="2"/>
</dbReference>
<keyword evidence="7" id="KW-0276">Fatty acid metabolism</keyword>
<dbReference type="EC" id="2.3.1.85" evidence="1"/>
<dbReference type="PROSITE" id="PS00606">
    <property type="entry name" value="KS3_1"/>
    <property type="match status" value="1"/>
</dbReference>
<evidence type="ECO:0000256" key="11">
    <source>
        <dbReference type="ARBA" id="ARBA00023098"/>
    </source>
</evidence>
<dbReference type="GO" id="GO:0006633">
    <property type="term" value="P:fatty acid biosynthetic process"/>
    <property type="evidence" value="ECO:0007669"/>
    <property type="project" value="UniProtKB-KW"/>
</dbReference>
<evidence type="ECO:0000256" key="10">
    <source>
        <dbReference type="ARBA" id="ARBA00023027"/>
    </source>
</evidence>
<evidence type="ECO:0000256" key="15">
    <source>
        <dbReference type="RuleBase" id="RU003694"/>
    </source>
</evidence>
<dbReference type="InterPro" id="IPR020841">
    <property type="entry name" value="PKS_Beta-ketoAc_synthase_dom"/>
</dbReference>
<evidence type="ECO:0000313" key="17">
    <source>
        <dbReference type="EMBL" id="KAH9382862.1"/>
    </source>
</evidence>
<protein>
    <recommendedName>
        <fullName evidence="2">Fatty acid synthase</fullName>
        <ecNumber evidence="1">2.3.1.85</ecNumber>
    </recommendedName>
</protein>
<keyword evidence="12" id="KW-0275">Fatty acid biosynthesis</keyword>
<evidence type="ECO:0000256" key="2">
    <source>
        <dbReference type="ARBA" id="ARBA00018769"/>
    </source>
</evidence>
<dbReference type="InterPro" id="IPR014030">
    <property type="entry name" value="Ketoacyl_synth_N"/>
</dbReference>
<dbReference type="Gene3D" id="3.30.70.3290">
    <property type="match status" value="1"/>
</dbReference>
<dbReference type="InterPro" id="IPR032821">
    <property type="entry name" value="PKS_assoc"/>
</dbReference>
<evidence type="ECO:0000256" key="5">
    <source>
        <dbReference type="ARBA" id="ARBA00022679"/>
    </source>
</evidence>
<reference evidence="17 18" key="1">
    <citation type="journal article" date="2020" name="Cell">
        <title>Large-Scale Comparative Analyses of Tick Genomes Elucidate Their Genetic Diversity and Vector Capacities.</title>
        <authorList>
            <consortium name="Tick Genome and Microbiome Consortium (TIGMIC)"/>
            <person name="Jia N."/>
            <person name="Wang J."/>
            <person name="Shi W."/>
            <person name="Du L."/>
            <person name="Sun Y."/>
            <person name="Zhan W."/>
            <person name="Jiang J.F."/>
            <person name="Wang Q."/>
            <person name="Zhang B."/>
            <person name="Ji P."/>
            <person name="Bell-Sakyi L."/>
            <person name="Cui X.M."/>
            <person name="Yuan T.T."/>
            <person name="Jiang B.G."/>
            <person name="Yang W.F."/>
            <person name="Lam T.T."/>
            <person name="Chang Q.C."/>
            <person name="Ding S.J."/>
            <person name="Wang X.J."/>
            <person name="Zhu J.G."/>
            <person name="Ruan X.D."/>
            <person name="Zhao L."/>
            <person name="Wei J.T."/>
            <person name="Ye R.Z."/>
            <person name="Que T.C."/>
            <person name="Du C.H."/>
            <person name="Zhou Y.H."/>
            <person name="Cheng J.X."/>
            <person name="Dai P.F."/>
            <person name="Guo W.B."/>
            <person name="Han X.H."/>
            <person name="Huang E.J."/>
            <person name="Li L.F."/>
            <person name="Wei W."/>
            <person name="Gao Y.C."/>
            <person name="Liu J.Z."/>
            <person name="Shao H.Z."/>
            <person name="Wang X."/>
            <person name="Wang C.C."/>
            <person name="Yang T.C."/>
            <person name="Huo Q.B."/>
            <person name="Li W."/>
            <person name="Chen H.Y."/>
            <person name="Chen S.E."/>
            <person name="Zhou L.G."/>
            <person name="Ni X.B."/>
            <person name="Tian J.H."/>
            <person name="Sheng Y."/>
            <person name="Liu T."/>
            <person name="Pan Y.S."/>
            <person name="Xia L.Y."/>
            <person name="Li J."/>
            <person name="Zhao F."/>
            <person name="Cao W.C."/>
        </authorList>
    </citation>
    <scope>NUCLEOTIDE SEQUENCE [LARGE SCALE GENOMIC DNA]</scope>
    <source>
        <strain evidence="17">HaeL-2018</strain>
    </source>
</reference>
<dbReference type="Proteomes" id="UP000821853">
    <property type="component" value="Unassembled WGS sequence"/>
</dbReference>
<dbReference type="Pfam" id="PF02801">
    <property type="entry name" value="Ketoacyl-synt_C"/>
    <property type="match status" value="1"/>
</dbReference>
<dbReference type="SMART" id="SM00825">
    <property type="entry name" value="PKS_KS"/>
    <property type="match status" value="1"/>
</dbReference>
<keyword evidence="3" id="KW-0596">Phosphopantetheine</keyword>
<evidence type="ECO:0000256" key="9">
    <source>
        <dbReference type="ARBA" id="ARBA00023002"/>
    </source>
</evidence>
<dbReference type="GO" id="GO:0016787">
    <property type="term" value="F:hydrolase activity"/>
    <property type="evidence" value="ECO:0007669"/>
    <property type="project" value="UniProtKB-KW"/>
</dbReference>
<dbReference type="Gene3D" id="3.40.366.10">
    <property type="entry name" value="Malonyl-Coenzyme A Acyl Carrier Protein, domain 2"/>
    <property type="match status" value="1"/>
</dbReference>
<dbReference type="OrthoDB" id="10065950at2759"/>
<accession>A0A9J6H576</accession>
<evidence type="ECO:0000256" key="7">
    <source>
        <dbReference type="ARBA" id="ARBA00022832"/>
    </source>
</evidence>
<keyword evidence="4" id="KW-0444">Lipid biosynthesis</keyword>
<organism evidence="17 18">
    <name type="scientific">Haemaphysalis longicornis</name>
    <name type="common">Bush tick</name>
    <dbReference type="NCBI Taxonomy" id="44386"/>
    <lineage>
        <taxon>Eukaryota</taxon>
        <taxon>Metazoa</taxon>
        <taxon>Ecdysozoa</taxon>
        <taxon>Arthropoda</taxon>
        <taxon>Chelicerata</taxon>
        <taxon>Arachnida</taxon>
        <taxon>Acari</taxon>
        <taxon>Parasitiformes</taxon>
        <taxon>Ixodida</taxon>
        <taxon>Ixodoidea</taxon>
        <taxon>Ixodidae</taxon>
        <taxon>Haemaphysalinae</taxon>
        <taxon>Haemaphysalis</taxon>
    </lineage>
</organism>
<keyword evidence="8" id="KW-0521">NADP</keyword>
<dbReference type="Gene3D" id="3.40.47.10">
    <property type="match status" value="1"/>
</dbReference>
<dbReference type="Pfam" id="PF00109">
    <property type="entry name" value="ketoacyl-synt"/>
    <property type="match status" value="1"/>
</dbReference>
<comment type="caution">
    <text evidence="17">The sequence shown here is derived from an EMBL/GenBank/DDBJ whole genome shotgun (WGS) entry which is preliminary data.</text>
</comment>
<dbReference type="InterPro" id="IPR016039">
    <property type="entry name" value="Thiolase-like"/>
</dbReference>
<evidence type="ECO:0000256" key="13">
    <source>
        <dbReference type="ARBA" id="ARBA00023268"/>
    </source>
</evidence>
<keyword evidence="13" id="KW-0511">Multifunctional enzyme</keyword>
<dbReference type="CDD" id="cd00833">
    <property type="entry name" value="PKS"/>
    <property type="match status" value="1"/>
</dbReference>
<evidence type="ECO:0000256" key="12">
    <source>
        <dbReference type="ARBA" id="ARBA00023160"/>
    </source>
</evidence>
<keyword evidence="11" id="KW-0443">Lipid metabolism</keyword>
<keyword evidence="5 15" id="KW-0808">Transferase</keyword>
<keyword evidence="6" id="KW-0378">Hydrolase</keyword>
<proteinExistence type="inferred from homology"/>
<evidence type="ECO:0000256" key="14">
    <source>
        <dbReference type="ARBA" id="ARBA00044883"/>
    </source>
</evidence>
<evidence type="ECO:0000256" key="4">
    <source>
        <dbReference type="ARBA" id="ARBA00022516"/>
    </source>
</evidence>
<dbReference type="PROSITE" id="PS52004">
    <property type="entry name" value="KS3_2"/>
    <property type="match status" value="1"/>
</dbReference>
<gene>
    <name evidence="17" type="ORF">HPB48_023480</name>
</gene>
<dbReference type="PANTHER" id="PTHR43775:SF7">
    <property type="entry name" value="FATTY ACID SYNTHASE"/>
    <property type="match status" value="1"/>
</dbReference>
<dbReference type="GO" id="GO:0016491">
    <property type="term" value="F:oxidoreductase activity"/>
    <property type="evidence" value="ECO:0007669"/>
    <property type="project" value="UniProtKB-KW"/>
</dbReference>
<keyword evidence="18" id="KW-1185">Reference proteome</keyword>